<feature type="region of interest" description="Disordered" evidence="1">
    <location>
        <begin position="1"/>
        <end position="23"/>
    </location>
</feature>
<evidence type="ECO:0000256" key="2">
    <source>
        <dbReference type="SAM" id="Phobius"/>
    </source>
</evidence>
<proteinExistence type="predicted"/>
<dbReference type="EMBL" id="JACHHZ010000003">
    <property type="protein sequence ID" value="MBB6093843.1"/>
    <property type="molecule type" value="Genomic_DNA"/>
</dbReference>
<organism evidence="3 4">
    <name type="scientific">Povalibacter uvarum</name>
    <dbReference type="NCBI Taxonomy" id="732238"/>
    <lineage>
        <taxon>Bacteria</taxon>
        <taxon>Pseudomonadati</taxon>
        <taxon>Pseudomonadota</taxon>
        <taxon>Gammaproteobacteria</taxon>
        <taxon>Steroidobacterales</taxon>
        <taxon>Steroidobacteraceae</taxon>
        <taxon>Povalibacter</taxon>
    </lineage>
</organism>
<evidence type="ECO:0000313" key="3">
    <source>
        <dbReference type="EMBL" id="MBB6093843.1"/>
    </source>
</evidence>
<sequence>MSQNRDDSPPIIAERRSRKPVREDAQPLWPLVLAVGAGLAIAALLAWWLMGRSSSDGASGIAPLESSAPEVFPEEHVEQESVPAARDPGADVGIAKAPSAPAAEPAASADQAATPERVPEVTPESAVGASEAPAQVSVQFTSPDTQVRIELRGPLESSLPLASKVGDIVTVAPGTYRVIASGGQLETFEQEVTLDGERPLEYTVELCAEREHVRENLAGRVVEERECGSTEQCESMFMVLSEYADQLVQDRAFRTEQCAKWRDSATPDGQWTLDIKCGGATLATACRVEIGEGACTFAAPRRSVRGAECPRAELK</sequence>
<feature type="transmembrane region" description="Helical" evidence="2">
    <location>
        <begin position="28"/>
        <end position="49"/>
    </location>
</feature>
<protein>
    <submittedName>
        <fullName evidence="3">Uncharacterized protein</fullName>
    </submittedName>
</protein>
<name>A0A841HM67_9GAMM</name>
<dbReference type="Proteomes" id="UP000588068">
    <property type="component" value="Unassembled WGS sequence"/>
</dbReference>
<evidence type="ECO:0000256" key="1">
    <source>
        <dbReference type="SAM" id="MobiDB-lite"/>
    </source>
</evidence>
<reference evidence="3 4" key="1">
    <citation type="submission" date="2020-08" db="EMBL/GenBank/DDBJ databases">
        <title>Genomic Encyclopedia of Type Strains, Phase IV (KMG-IV): sequencing the most valuable type-strain genomes for metagenomic binning, comparative biology and taxonomic classification.</title>
        <authorList>
            <person name="Goeker M."/>
        </authorList>
    </citation>
    <scope>NUCLEOTIDE SEQUENCE [LARGE SCALE GENOMIC DNA]</scope>
    <source>
        <strain evidence="3 4">DSM 26723</strain>
    </source>
</reference>
<feature type="compositionally biased region" description="Low complexity" evidence="1">
    <location>
        <begin position="95"/>
        <end position="115"/>
    </location>
</feature>
<dbReference type="AlphaFoldDB" id="A0A841HM67"/>
<comment type="caution">
    <text evidence="3">The sequence shown here is derived from an EMBL/GenBank/DDBJ whole genome shotgun (WGS) entry which is preliminary data.</text>
</comment>
<evidence type="ECO:0000313" key="4">
    <source>
        <dbReference type="Proteomes" id="UP000588068"/>
    </source>
</evidence>
<keyword evidence="4" id="KW-1185">Reference proteome</keyword>
<dbReference type="RefSeq" id="WP_184332589.1">
    <property type="nucleotide sequence ID" value="NZ_JACHHZ010000003.1"/>
</dbReference>
<keyword evidence="2" id="KW-0812">Transmembrane</keyword>
<keyword evidence="2" id="KW-1133">Transmembrane helix</keyword>
<gene>
    <name evidence="3" type="ORF">HNQ60_002724</name>
</gene>
<keyword evidence="2" id="KW-0472">Membrane</keyword>
<feature type="region of interest" description="Disordered" evidence="1">
    <location>
        <begin position="71"/>
        <end position="141"/>
    </location>
</feature>
<accession>A0A841HM67</accession>